<dbReference type="PANTHER" id="PTHR11550">
    <property type="entry name" value="CTP SYNTHASE"/>
    <property type="match status" value="1"/>
</dbReference>
<proteinExistence type="predicted"/>
<dbReference type="InterPro" id="IPR029062">
    <property type="entry name" value="Class_I_gatase-like"/>
</dbReference>
<reference evidence="4" key="1">
    <citation type="submission" date="2025-08" db="UniProtKB">
        <authorList>
            <consortium name="RefSeq"/>
        </authorList>
    </citation>
    <scope>IDENTIFICATION</scope>
    <source>
        <tissue evidence="4">Whole body</tissue>
    </source>
</reference>
<dbReference type="Gene3D" id="3.40.50.880">
    <property type="match status" value="1"/>
</dbReference>
<dbReference type="GO" id="GO:0042802">
    <property type="term" value="F:identical protein binding"/>
    <property type="evidence" value="ECO:0007669"/>
    <property type="project" value="TreeGrafter"/>
</dbReference>
<dbReference type="RefSeq" id="XP_024887273.1">
    <property type="nucleotide sequence ID" value="XM_025031505.1"/>
</dbReference>
<gene>
    <name evidence="4" type="primary">LOC112464495</name>
</gene>
<dbReference type="GO" id="GO:0019856">
    <property type="term" value="P:pyrimidine nucleobase biosynthetic process"/>
    <property type="evidence" value="ECO:0007669"/>
    <property type="project" value="TreeGrafter"/>
</dbReference>
<dbReference type="Gene3D" id="3.40.50.300">
    <property type="entry name" value="P-loop containing nucleotide triphosphate hydrolases"/>
    <property type="match status" value="1"/>
</dbReference>
<protein>
    <submittedName>
        <fullName evidence="4">CTP synthase-like</fullName>
    </submittedName>
</protein>
<dbReference type="InterPro" id="IPR027417">
    <property type="entry name" value="P-loop_NTPase"/>
</dbReference>
<organism evidence="3 4">
    <name type="scientific">Temnothorax curvispinosus</name>
    <dbReference type="NCBI Taxonomy" id="300111"/>
    <lineage>
        <taxon>Eukaryota</taxon>
        <taxon>Metazoa</taxon>
        <taxon>Ecdysozoa</taxon>
        <taxon>Arthropoda</taxon>
        <taxon>Hexapoda</taxon>
        <taxon>Insecta</taxon>
        <taxon>Pterygota</taxon>
        <taxon>Neoptera</taxon>
        <taxon>Endopterygota</taxon>
        <taxon>Hymenoptera</taxon>
        <taxon>Apocrita</taxon>
        <taxon>Aculeata</taxon>
        <taxon>Formicoidea</taxon>
        <taxon>Formicidae</taxon>
        <taxon>Myrmicinae</taxon>
        <taxon>Temnothorax</taxon>
    </lineage>
</organism>
<dbReference type="GO" id="GO:0097268">
    <property type="term" value="C:cytoophidium"/>
    <property type="evidence" value="ECO:0007669"/>
    <property type="project" value="TreeGrafter"/>
</dbReference>
<sequence>LAGIRITPDAENPICRVPLRTDIYQLAAQANILNVPGSAVEARQSNSAAKNFYRKLTREIQSASVPKSTGEHKTKPTQSSVRELRGLGLSPDLIVCRSENPIGNSVKEKISKFCDVVPEQVITIHDLTSIYRVPLLMEYQGVIKFLNDRLQLNIEVPRPRCFMRKWRDLAERVDHLRKDVNIAIVGKYTELEDAYASVTKALQHASIEAGYKLNLT</sequence>
<dbReference type="GeneID" id="112464495"/>
<name>A0A6J1QZH8_9HYME</name>
<feature type="domain" description="CTP synthase N-terminal" evidence="2">
    <location>
        <begin position="61"/>
        <end position="152"/>
    </location>
</feature>
<dbReference type="GO" id="GO:0003883">
    <property type="term" value="F:CTP synthase activity"/>
    <property type="evidence" value="ECO:0007669"/>
    <property type="project" value="InterPro"/>
</dbReference>
<dbReference type="SUPFAM" id="SSF52540">
    <property type="entry name" value="P-loop containing nucleoside triphosphate hydrolases"/>
    <property type="match status" value="1"/>
</dbReference>
<dbReference type="GO" id="GO:0006241">
    <property type="term" value="P:CTP biosynthetic process"/>
    <property type="evidence" value="ECO:0007669"/>
    <property type="project" value="TreeGrafter"/>
</dbReference>
<evidence type="ECO:0000313" key="4">
    <source>
        <dbReference type="RefSeq" id="XP_024887273.1"/>
    </source>
</evidence>
<dbReference type="AlphaFoldDB" id="A0A6J1QZH8"/>
<dbReference type="PANTHER" id="PTHR11550:SF0">
    <property type="entry name" value="CTP SYNTHASE-RELATED"/>
    <property type="match status" value="1"/>
</dbReference>
<keyword evidence="3" id="KW-1185">Reference proteome</keyword>
<dbReference type="Proteomes" id="UP000504618">
    <property type="component" value="Unplaced"/>
</dbReference>
<dbReference type="InterPro" id="IPR017456">
    <property type="entry name" value="CTP_synthase_N"/>
</dbReference>
<feature type="non-terminal residue" evidence="4">
    <location>
        <position position="1"/>
    </location>
</feature>
<evidence type="ECO:0000259" key="2">
    <source>
        <dbReference type="Pfam" id="PF06418"/>
    </source>
</evidence>
<dbReference type="GO" id="GO:0005737">
    <property type="term" value="C:cytoplasm"/>
    <property type="evidence" value="ECO:0007669"/>
    <property type="project" value="TreeGrafter"/>
</dbReference>
<evidence type="ECO:0000256" key="1">
    <source>
        <dbReference type="ARBA" id="ARBA00022962"/>
    </source>
</evidence>
<dbReference type="OrthoDB" id="445152at2759"/>
<feature type="non-terminal residue" evidence="4">
    <location>
        <position position="216"/>
    </location>
</feature>
<dbReference type="Pfam" id="PF06418">
    <property type="entry name" value="CTP_synth_N"/>
    <property type="match status" value="1"/>
</dbReference>
<dbReference type="InterPro" id="IPR004468">
    <property type="entry name" value="CTP_synthase"/>
</dbReference>
<keyword evidence="1" id="KW-0315">Glutamine amidotransferase</keyword>
<accession>A0A6J1QZH8</accession>
<evidence type="ECO:0000313" key="3">
    <source>
        <dbReference type="Proteomes" id="UP000504618"/>
    </source>
</evidence>